<gene>
    <name evidence="8" type="ORF">DFL_000663</name>
</gene>
<keyword evidence="6" id="KW-1015">Disulfide bond</keyword>
<dbReference type="GO" id="GO:0030600">
    <property type="term" value="F:feruloyl esterase activity"/>
    <property type="evidence" value="ECO:0007669"/>
    <property type="project" value="UniProtKB-EC"/>
</dbReference>
<evidence type="ECO:0000256" key="5">
    <source>
        <dbReference type="ARBA" id="ARBA00022801"/>
    </source>
</evidence>
<organism evidence="8 9">
    <name type="scientific">Arthrobotrys flagrans</name>
    <name type="common">Nematode-trapping fungus</name>
    <name type="synonym">Trichothecium flagrans</name>
    <dbReference type="NCBI Taxonomy" id="97331"/>
    <lineage>
        <taxon>Eukaryota</taxon>
        <taxon>Fungi</taxon>
        <taxon>Dikarya</taxon>
        <taxon>Ascomycota</taxon>
        <taxon>Pezizomycotina</taxon>
        <taxon>Orbiliomycetes</taxon>
        <taxon>Orbiliales</taxon>
        <taxon>Orbiliaceae</taxon>
        <taxon>Arthrobotrys</taxon>
    </lineage>
</organism>
<dbReference type="PANTHER" id="PTHR33938:SF15">
    <property type="entry name" value="FERULOYL ESTERASE B-RELATED"/>
    <property type="match status" value="1"/>
</dbReference>
<evidence type="ECO:0000256" key="3">
    <source>
        <dbReference type="ARBA" id="ARBA00022651"/>
    </source>
</evidence>
<keyword evidence="3" id="KW-0624">Polysaccharide degradation</keyword>
<dbReference type="Proteomes" id="UP000283090">
    <property type="component" value="Unassembled WGS sequence"/>
</dbReference>
<dbReference type="PANTHER" id="PTHR33938">
    <property type="entry name" value="FERULOYL ESTERASE B-RELATED"/>
    <property type="match status" value="1"/>
</dbReference>
<dbReference type="GO" id="GO:0045493">
    <property type="term" value="P:xylan catabolic process"/>
    <property type="evidence" value="ECO:0007669"/>
    <property type="project" value="UniProtKB-KW"/>
</dbReference>
<comment type="caution">
    <text evidence="8">The sequence shown here is derived from an EMBL/GenBank/DDBJ whole genome shotgun (WGS) entry which is preliminary data.</text>
</comment>
<dbReference type="RefSeq" id="XP_067495210.1">
    <property type="nucleotide sequence ID" value="XM_067636089.1"/>
</dbReference>
<keyword evidence="3" id="KW-0119">Carbohydrate metabolism</keyword>
<evidence type="ECO:0000256" key="1">
    <source>
        <dbReference type="ARBA" id="ARBA00013091"/>
    </source>
</evidence>
<keyword evidence="2" id="KW-0719">Serine esterase</keyword>
<dbReference type="OrthoDB" id="3039123at2759"/>
<evidence type="ECO:0000256" key="6">
    <source>
        <dbReference type="ARBA" id="ARBA00023157"/>
    </source>
</evidence>
<dbReference type="STRING" id="97331.A0A437AF23"/>
<evidence type="ECO:0000256" key="4">
    <source>
        <dbReference type="ARBA" id="ARBA00022729"/>
    </source>
</evidence>
<dbReference type="AlphaFoldDB" id="A0A437AF23"/>
<accession>A0A437AF23</accession>
<name>A0A437AF23_ARTFL</name>
<proteinExistence type="predicted"/>
<comment type="catalytic activity">
    <reaction evidence="7">
        <text>feruloyl-polysaccharide + H2O = ferulate + polysaccharide.</text>
        <dbReference type="EC" id="3.1.1.73"/>
    </reaction>
</comment>
<evidence type="ECO:0000256" key="2">
    <source>
        <dbReference type="ARBA" id="ARBA00022487"/>
    </source>
</evidence>
<reference evidence="8 9" key="1">
    <citation type="submission" date="2019-01" db="EMBL/GenBank/DDBJ databases">
        <title>Intercellular communication is required for trap formation in the nematode-trapping fungus Duddingtonia flagrans.</title>
        <authorList>
            <person name="Youssar L."/>
            <person name="Wernet V."/>
            <person name="Hensel N."/>
            <person name="Hildebrandt H.-G."/>
            <person name="Fischer R."/>
        </authorList>
    </citation>
    <scope>NUCLEOTIDE SEQUENCE [LARGE SCALE GENOMIC DNA]</scope>
    <source>
        <strain evidence="8 9">CBS H-5679</strain>
    </source>
</reference>
<evidence type="ECO:0000256" key="7">
    <source>
        <dbReference type="ARBA" id="ARBA00034075"/>
    </source>
</evidence>
<dbReference type="EMBL" id="SAEB01000001">
    <property type="protein sequence ID" value="RVD89666.1"/>
    <property type="molecule type" value="Genomic_DNA"/>
</dbReference>
<dbReference type="VEuPathDB" id="FungiDB:DFL_000663"/>
<keyword evidence="9" id="KW-1185">Reference proteome</keyword>
<protein>
    <recommendedName>
        <fullName evidence="1">feruloyl esterase</fullName>
        <ecNumber evidence="1">3.1.1.73</ecNumber>
    </recommendedName>
</protein>
<dbReference type="InterPro" id="IPR011118">
    <property type="entry name" value="Tannase/feruloyl_esterase"/>
</dbReference>
<keyword evidence="5" id="KW-0378">Hydrolase</keyword>
<sequence>MKSSAYYAALTAVVAASLPYTSVATVSNSFSSRCSGLPQSFQPDQQTTVLVAEYLPKGSSFMNPSDHPTCVGGWLGSSILADICRLRLNVSTSATSSVVVEAWMPANWNEKGKRFAMTGNGGLGGCIAFDDLNYISSLGFATVGHDNGHDGDTGVPFANRPEVVKDFAYRAHNHSQWCVMAI</sequence>
<evidence type="ECO:0000313" key="8">
    <source>
        <dbReference type="EMBL" id="RVD89666.1"/>
    </source>
</evidence>
<evidence type="ECO:0000313" key="9">
    <source>
        <dbReference type="Proteomes" id="UP000283090"/>
    </source>
</evidence>
<dbReference type="EC" id="3.1.1.73" evidence="1"/>
<keyword evidence="4" id="KW-0732">Signal</keyword>
<dbReference type="GeneID" id="93582974"/>
<keyword evidence="3" id="KW-0858">Xylan degradation</keyword>